<accession>A0A1V4I0U3</accession>
<reference evidence="2 3" key="1">
    <citation type="submission" date="2017-02" db="EMBL/GenBank/DDBJ databases">
        <title>Genome sequence of the nitrite-oxidizing bacterium Nitrobacter vulgaris strain Ab1.</title>
        <authorList>
            <person name="Mellbye B.L."/>
            <person name="Davis E.W."/>
            <person name="Spieck E."/>
            <person name="Chang J.H."/>
            <person name="Bottomley P.J."/>
            <person name="Sayavedra-Soto L.A."/>
        </authorList>
    </citation>
    <scope>NUCLEOTIDE SEQUENCE [LARGE SCALE GENOMIC DNA]</scope>
    <source>
        <strain evidence="2 3">Ab1</strain>
    </source>
</reference>
<dbReference type="OrthoDB" id="9879901at2"/>
<proteinExistence type="predicted"/>
<dbReference type="STRING" id="29421.B2M20_04785"/>
<protein>
    <submittedName>
        <fullName evidence="2">Uncharacterized protein</fullName>
    </submittedName>
</protein>
<feature type="region of interest" description="Disordered" evidence="1">
    <location>
        <begin position="98"/>
        <end position="119"/>
    </location>
</feature>
<evidence type="ECO:0000313" key="2">
    <source>
        <dbReference type="EMBL" id="OPH83868.1"/>
    </source>
</evidence>
<name>A0A1V4I0U3_NITVU</name>
<comment type="caution">
    <text evidence="2">The sequence shown here is derived from an EMBL/GenBank/DDBJ whole genome shotgun (WGS) entry which is preliminary data.</text>
</comment>
<dbReference type="EMBL" id="MWPQ01000021">
    <property type="protein sequence ID" value="OPH83868.1"/>
    <property type="molecule type" value="Genomic_DNA"/>
</dbReference>
<evidence type="ECO:0000256" key="1">
    <source>
        <dbReference type="SAM" id="MobiDB-lite"/>
    </source>
</evidence>
<feature type="region of interest" description="Disordered" evidence="1">
    <location>
        <begin position="40"/>
        <end position="59"/>
    </location>
</feature>
<gene>
    <name evidence="2" type="ORF">B2M20_04785</name>
</gene>
<evidence type="ECO:0000313" key="3">
    <source>
        <dbReference type="Proteomes" id="UP000189940"/>
    </source>
</evidence>
<dbReference type="RefSeq" id="WP_079445944.1">
    <property type="nucleotide sequence ID" value="NZ_MWPQ01000021.1"/>
</dbReference>
<sequence length="119" mass="13667">MSDLEPKLEKFAVDAWRAPKRIFDAHLPDQRAQLRLDLRSPSQWARSPPPIAAKPARCQRTSVSGRIIVRTCRIDGNQRDRDKEPAIMVRELGVTMQPTPQDDQLMSKHRVLSFKPQLT</sequence>
<organism evidence="2 3">
    <name type="scientific">Nitrobacter vulgaris</name>
    <dbReference type="NCBI Taxonomy" id="29421"/>
    <lineage>
        <taxon>Bacteria</taxon>
        <taxon>Pseudomonadati</taxon>
        <taxon>Pseudomonadota</taxon>
        <taxon>Alphaproteobacteria</taxon>
        <taxon>Hyphomicrobiales</taxon>
        <taxon>Nitrobacteraceae</taxon>
        <taxon>Nitrobacter</taxon>
    </lineage>
</organism>
<dbReference type="Proteomes" id="UP000189940">
    <property type="component" value="Unassembled WGS sequence"/>
</dbReference>
<dbReference type="AlphaFoldDB" id="A0A1V4I0U3"/>
<keyword evidence="3" id="KW-1185">Reference proteome</keyword>